<evidence type="ECO:0000313" key="3">
    <source>
        <dbReference type="Proteomes" id="UP001240678"/>
    </source>
</evidence>
<gene>
    <name evidence="2" type="ORF">CCOS01_12050</name>
</gene>
<feature type="compositionally biased region" description="Basic residues" evidence="1">
    <location>
        <begin position="97"/>
        <end position="111"/>
    </location>
</feature>
<organism evidence="2 3">
    <name type="scientific">Colletotrichum costaricense</name>
    <dbReference type="NCBI Taxonomy" id="1209916"/>
    <lineage>
        <taxon>Eukaryota</taxon>
        <taxon>Fungi</taxon>
        <taxon>Dikarya</taxon>
        <taxon>Ascomycota</taxon>
        <taxon>Pezizomycotina</taxon>
        <taxon>Sordariomycetes</taxon>
        <taxon>Hypocreomycetidae</taxon>
        <taxon>Glomerellales</taxon>
        <taxon>Glomerellaceae</taxon>
        <taxon>Colletotrichum</taxon>
        <taxon>Colletotrichum acutatum species complex</taxon>
    </lineage>
</organism>
<reference evidence="2 3" key="1">
    <citation type="submission" date="2016-10" db="EMBL/GenBank/DDBJ databases">
        <title>The genome sequence of Colletotrichum fioriniae PJ7.</title>
        <authorList>
            <person name="Baroncelli R."/>
        </authorList>
    </citation>
    <scope>NUCLEOTIDE SEQUENCE [LARGE SCALE GENOMIC DNA]</scope>
    <source>
        <strain evidence="2 3">IMI 309622</strain>
    </source>
</reference>
<comment type="caution">
    <text evidence="2">The sequence shown here is derived from an EMBL/GenBank/DDBJ whole genome shotgun (WGS) entry which is preliminary data.</text>
</comment>
<dbReference type="AlphaFoldDB" id="A0AAJ0DWL4"/>
<accession>A0AAJ0DWL4</accession>
<dbReference type="EMBL" id="MOOE01000014">
    <property type="protein sequence ID" value="KAK1517793.1"/>
    <property type="molecule type" value="Genomic_DNA"/>
</dbReference>
<sequence length="165" mass="17936">MHHTHPSNAALRRSSSLDCGVQRHGVPRVKCTADSRETKKKKRKKKERDLTTSICLSIQRPARSGCLSTFFSWNSILARPFKRSFAISGPCATHDHVGRRHWPGSKAHSRGKPNPPSPALSLHTHRVQACCSACCSVDAGVAAASSPAKLATGTQTQGRHGKIWP</sequence>
<proteinExistence type="predicted"/>
<evidence type="ECO:0000313" key="2">
    <source>
        <dbReference type="EMBL" id="KAK1517793.1"/>
    </source>
</evidence>
<protein>
    <submittedName>
        <fullName evidence="2">Uncharacterized protein</fullName>
    </submittedName>
</protein>
<name>A0AAJ0DWL4_9PEZI</name>
<dbReference type="Proteomes" id="UP001240678">
    <property type="component" value="Unassembled WGS sequence"/>
</dbReference>
<evidence type="ECO:0000256" key="1">
    <source>
        <dbReference type="SAM" id="MobiDB-lite"/>
    </source>
</evidence>
<dbReference type="RefSeq" id="XP_060309143.1">
    <property type="nucleotide sequence ID" value="XM_060460200.1"/>
</dbReference>
<keyword evidence="3" id="KW-1185">Reference proteome</keyword>
<feature type="region of interest" description="Disordered" evidence="1">
    <location>
        <begin position="97"/>
        <end position="119"/>
    </location>
</feature>
<dbReference type="GeneID" id="85343747"/>